<gene>
    <name evidence="2" type="ORF">G7Z17_g8414</name>
</gene>
<dbReference type="Proteomes" id="UP000722485">
    <property type="component" value="Unassembled WGS sequence"/>
</dbReference>
<comment type="caution">
    <text evidence="2">The sequence shown here is derived from an EMBL/GenBank/DDBJ whole genome shotgun (WGS) entry which is preliminary data.</text>
</comment>
<sequence length="166" mass="17637">MGGHLTSAHLTSLSSLYSYCDAPSAPAPHRSTALGGATRAACSTRGGSPSSRDGQRRQGAADTDADAEGKGTVLTPSANYTSYANYGQGGVVATIVLDRHGSGTPVSGSRDCDKRWVQLSLPNYHGLQDLLATGSRERQHQIYQATPDYARLRRARPRQANPQRPD</sequence>
<dbReference type="AlphaFoldDB" id="A0A9P5H726"/>
<keyword evidence="3" id="KW-1185">Reference proteome</keyword>
<evidence type="ECO:0000256" key="1">
    <source>
        <dbReference type="SAM" id="MobiDB-lite"/>
    </source>
</evidence>
<proteinExistence type="predicted"/>
<dbReference type="EMBL" id="JAANBB010000212">
    <property type="protein sequence ID" value="KAF7546470.1"/>
    <property type="molecule type" value="Genomic_DNA"/>
</dbReference>
<protein>
    <submittedName>
        <fullName evidence="2">Uncharacterized protein</fullName>
    </submittedName>
</protein>
<evidence type="ECO:0000313" key="2">
    <source>
        <dbReference type="EMBL" id="KAF7546470.1"/>
    </source>
</evidence>
<organism evidence="2 3">
    <name type="scientific">Cylindrodendrum hubeiense</name>
    <dbReference type="NCBI Taxonomy" id="595255"/>
    <lineage>
        <taxon>Eukaryota</taxon>
        <taxon>Fungi</taxon>
        <taxon>Dikarya</taxon>
        <taxon>Ascomycota</taxon>
        <taxon>Pezizomycotina</taxon>
        <taxon>Sordariomycetes</taxon>
        <taxon>Hypocreomycetidae</taxon>
        <taxon>Hypocreales</taxon>
        <taxon>Nectriaceae</taxon>
        <taxon>Cylindrodendrum</taxon>
    </lineage>
</organism>
<accession>A0A9P5H726</accession>
<feature type="region of interest" description="Disordered" evidence="1">
    <location>
        <begin position="28"/>
        <end position="75"/>
    </location>
</feature>
<evidence type="ECO:0000313" key="3">
    <source>
        <dbReference type="Proteomes" id="UP000722485"/>
    </source>
</evidence>
<reference evidence="2" key="1">
    <citation type="submission" date="2020-03" db="EMBL/GenBank/DDBJ databases">
        <title>Draft Genome Sequence of Cylindrodendrum hubeiense.</title>
        <authorList>
            <person name="Buettner E."/>
            <person name="Kellner H."/>
        </authorList>
    </citation>
    <scope>NUCLEOTIDE SEQUENCE</scope>
    <source>
        <strain evidence="2">IHI 201604</strain>
    </source>
</reference>
<name>A0A9P5H726_9HYPO</name>